<feature type="transmembrane region" description="Helical" evidence="10">
    <location>
        <begin position="159"/>
        <end position="183"/>
    </location>
</feature>
<dbReference type="CDD" id="cd02180">
    <property type="entry name" value="GH16_fungal_KRE6_glucanase"/>
    <property type="match status" value="1"/>
</dbReference>
<evidence type="ECO:0000256" key="7">
    <source>
        <dbReference type="ARBA" id="ARBA00023180"/>
    </source>
</evidence>
<feature type="region of interest" description="Disordered" evidence="9">
    <location>
        <begin position="1"/>
        <end position="22"/>
    </location>
</feature>
<sequence>MYDDTPRGNQPPANVNDIGSMYNSRDTSASSFTNLNDSSTRLLHNGSNHNVNSGALAVGVGGRRASGYSRPSPQTYNRYPNGDASNSSGMYSTSPPQNNSLVDDIENINRLEAVAFAGPTAGDHDFALSKEDKEIDDFLHYPLPAKDTKRISYFVGGEGLMQLLFLIFLISGTGMLFIGLPILTYTGHNALASTSDNGITNHKFRSLSILRSKSLVDPDTPQDAYTKNVPHLGNLDLVFSDEFNKPGRTFYDGDDQFWEATDLHYAATSDYEYYDADTPTTANGTLRLRMDAFFTHNLNFRSGMITSWNKMCFKGGRIEVSASLGGSPGVPGLWPGIWTIGNLVRPGYLATSDGVWPYAYNSCDAGITPNQSDPSGISFLGGQRLPSCVCDDQGYEHPSPGKGRGAPEIDCLEGTFGAAIPYNGSVQMETMPVASQSLQTAPYDMFYFPNYDYVVVYNQSVSEVNGWTGGVYQQALSVATQLNNTWLGNRAYQIYGFDYQPGYDADSFISWFVGENYTWTMYQPAIGPNGNVGARGVSEEPLIVILNMGISPSWVYFYWYELSFPQTQYIDYVRIYQDTSSNSKHELGCDPKGYPTTEYISKHPKAYRDYNTTSWEMAGYKRPKNKLMDGC</sequence>
<dbReference type="InterPro" id="IPR005629">
    <property type="entry name" value="Skn1/Kre6/Sbg1"/>
</dbReference>
<dbReference type="EMBL" id="CP115612">
    <property type="protein sequence ID" value="WBW74381.1"/>
    <property type="molecule type" value="Genomic_DNA"/>
</dbReference>
<evidence type="ECO:0000256" key="2">
    <source>
        <dbReference type="ARBA" id="ARBA00010962"/>
    </source>
</evidence>
<dbReference type="KEGG" id="som:SOMG_03288"/>
<dbReference type="PANTHER" id="PTHR31361:SF17">
    <property type="entry name" value="GLUCOSIDASE"/>
    <property type="match status" value="1"/>
</dbReference>
<dbReference type="SUPFAM" id="SSF49899">
    <property type="entry name" value="Concanavalin A-like lectins/glucanases"/>
    <property type="match status" value="1"/>
</dbReference>
<keyword evidence="6 10" id="KW-0472">Membrane</keyword>
<gene>
    <name evidence="12" type="primary">gls1</name>
    <name evidence="12" type="ORF">SOMG_03288</name>
</gene>
<feature type="region of interest" description="Disordered" evidence="9">
    <location>
        <begin position="62"/>
        <end position="95"/>
    </location>
</feature>
<evidence type="ECO:0000256" key="10">
    <source>
        <dbReference type="SAM" id="Phobius"/>
    </source>
</evidence>
<evidence type="ECO:0000256" key="6">
    <source>
        <dbReference type="ARBA" id="ARBA00023136"/>
    </source>
</evidence>
<keyword evidence="7" id="KW-0325">Glycoprotein</keyword>
<evidence type="ECO:0000256" key="1">
    <source>
        <dbReference type="ARBA" id="ARBA00004606"/>
    </source>
</evidence>
<evidence type="ECO:0000313" key="13">
    <source>
        <dbReference type="Proteomes" id="UP001212411"/>
    </source>
</evidence>
<keyword evidence="4" id="KW-0735">Signal-anchor</keyword>
<dbReference type="PANTHER" id="PTHR31361">
    <property type="entry name" value="BETA-GLUCAN SYNTHESIS-ASSOCIATED PROTEIN KRE6-RELATED"/>
    <property type="match status" value="1"/>
</dbReference>
<feature type="compositionally biased region" description="Polar residues" evidence="9">
    <location>
        <begin position="71"/>
        <end position="95"/>
    </location>
</feature>
<dbReference type="PROSITE" id="PS51762">
    <property type="entry name" value="GH16_2"/>
    <property type="match status" value="1"/>
</dbReference>
<dbReference type="GO" id="GO:0006078">
    <property type="term" value="P:(1-&gt;6)-beta-D-glucan biosynthetic process"/>
    <property type="evidence" value="ECO:0007669"/>
    <property type="project" value="TreeGrafter"/>
</dbReference>
<dbReference type="GO" id="GO:0005886">
    <property type="term" value="C:plasma membrane"/>
    <property type="evidence" value="ECO:0007669"/>
    <property type="project" value="TreeGrafter"/>
</dbReference>
<keyword evidence="12" id="KW-0378">Hydrolase</keyword>
<dbReference type="GO" id="GO:0005789">
    <property type="term" value="C:endoplasmic reticulum membrane"/>
    <property type="evidence" value="ECO:0007669"/>
    <property type="project" value="TreeGrafter"/>
</dbReference>
<feature type="domain" description="GH16" evidence="11">
    <location>
        <begin position="222"/>
        <end position="581"/>
    </location>
</feature>
<dbReference type="InterPro" id="IPR013320">
    <property type="entry name" value="ConA-like_dom_sf"/>
</dbReference>
<dbReference type="GO" id="GO:0031505">
    <property type="term" value="P:fungal-type cell wall organization"/>
    <property type="evidence" value="ECO:0007669"/>
    <property type="project" value="TreeGrafter"/>
</dbReference>
<dbReference type="Pfam" id="PF03935">
    <property type="entry name" value="SKN1_KRE6_Sbg1"/>
    <property type="match status" value="1"/>
</dbReference>
<protein>
    <submittedName>
        <fullName evidence="12">Glcoside Hydrolase family protein Gls1</fullName>
    </submittedName>
</protein>
<dbReference type="AlphaFoldDB" id="A0AAE9WDI7"/>
<reference evidence="12 13" key="1">
    <citation type="journal article" date="2023" name="G3 (Bethesda)">
        <title>A high-quality reference genome for the fission yeast Schizosaccharomyces osmophilus.</title>
        <authorList>
            <person name="Jia G.S."/>
            <person name="Zhang W.C."/>
            <person name="Liang Y."/>
            <person name="Liu X.H."/>
            <person name="Rhind N."/>
            <person name="Pidoux A."/>
            <person name="Brysch-Herzberg M."/>
            <person name="Du L.L."/>
        </authorList>
    </citation>
    <scope>NUCLEOTIDE SEQUENCE [LARGE SCALE GENOMIC DNA]</scope>
    <source>
        <strain evidence="12 13">CBS 15793</strain>
    </source>
</reference>
<evidence type="ECO:0000256" key="5">
    <source>
        <dbReference type="ARBA" id="ARBA00022989"/>
    </source>
</evidence>
<comment type="similarity">
    <text evidence="2">Belongs to the SKN1/KRE6 family.</text>
</comment>
<evidence type="ECO:0000313" key="12">
    <source>
        <dbReference type="EMBL" id="WBW74381.1"/>
    </source>
</evidence>
<keyword evidence="3 10" id="KW-0812">Transmembrane</keyword>
<organism evidence="12 13">
    <name type="scientific">Schizosaccharomyces osmophilus</name>
    <dbReference type="NCBI Taxonomy" id="2545709"/>
    <lineage>
        <taxon>Eukaryota</taxon>
        <taxon>Fungi</taxon>
        <taxon>Dikarya</taxon>
        <taxon>Ascomycota</taxon>
        <taxon>Taphrinomycotina</taxon>
        <taxon>Schizosaccharomycetes</taxon>
        <taxon>Schizosaccharomycetales</taxon>
        <taxon>Schizosaccharomycetaceae</taxon>
        <taxon>Schizosaccharomyces</taxon>
    </lineage>
</organism>
<dbReference type="Gene3D" id="2.60.120.200">
    <property type="match status" value="1"/>
</dbReference>
<keyword evidence="8" id="KW-0961">Cell wall biogenesis/degradation</keyword>
<keyword evidence="13" id="KW-1185">Reference proteome</keyword>
<dbReference type="GO" id="GO:0015926">
    <property type="term" value="F:glucosidase activity"/>
    <property type="evidence" value="ECO:0007669"/>
    <property type="project" value="TreeGrafter"/>
</dbReference>
<accession>A0AAE9WDI7</accession>
<evidence type="ECO:0000259" key="11">
    <source>
        <dbReference type="PROSITE" id="PS51762"/>
    </source>
</evidence>
<comment type="subcellular location">
    <subcellularLocation>
        <location evidence="1">Membrane</location>
        <topology evidence="1">Single-pass type II membrane protein</topology>
    </subcellularLocation>
</comment>
<name>A0AAE9WDI7_9SCHI</name>
<evidence type="ECO:0000256" key="9">
    <source>
        <dbReference type="SAM" id="MobiDB-lite"/>
    </source>
</evidence>
<dbReference type="InterPro" id="IPR000757">
    <property type="entry name" value="Beta-glucanase-like"/>
</dbReference>
<dbReference type="Proteomes" id="UP001212411">
    <property type="component" value="Chromosome 2"/>
</dbReference>
<dbReference type="RefSeq" id="XP_056038624.1">
    <property type="nucleotide sequence ID" value="XM_056182079.1"/>
</dbReference>
<evidence type="ECO:0000256" key="4">
    <source>
        <dbReference type="ARBA" id="ARBA00022968"/>
    </source>
</evidence>
<keyword evidence="5 10" id="KW-1133">Transmembrane helix</keyword>
<evidence type="ECO:0000256" key="3">
    <source>
        <dbReference type="ARBA" id="ARBA00022692"/>
    </source>
</evidence>
<evidence type="ECO:0000256" key="8">
    <source>
        <dbReference type="ARBA" id="ARBA00023316"/>
    </source>
</evidence>
<proteinExistence type="inferred from homology"/>
<dbReference type="GeneID" id="80876768"/>